<comment type="caution">
    <text evidence="4">The sequence shown here is derived from an EMBL/GenBank/DDBJ whole genome shotgun (WGS) entry which is preliminary data.</text>
</comment>
<dbReference type="Pfam" id="PF08291">
    <property type="entry name" value="Peptidase_M15_3"/>
    <property type="match status" value="1"/>
</dbReference>
<reference evidence="4 5" key="1">
    <citation type="submission" date="2024-11" db="EMBL/GenBank/DDBJ databases">
        <title>First Report of Moraxella oculi in Brazil in an Infectious Bovine Keratoconjunctivitis Outbreak.</title>
        <authorList>
            <person name="Carvalho C.V."/>
            <person name="Domingues R."/>
            <person name="Coutinho C."/>
            <person name="Honorio N.T.B.S."/>
            <person name="Faza D.R.L.R."/>
            <person name="Carvalho W.A."/>
            <person name="Machado A.B.F."/>
            <person name="Martins M.F."/>
            <person name="Gaspar E.B."/>
        </authorList>
    </citation>
    <scope>NUCLEOTIDE SEQUENCE [LARGE SCALE GENOMIC DNA]</scope>
    <source>
        <strain evidence="4 5">2117LE</strain>
    </source>
</reference>
<evidence type="ECO:0000256" key="2">
    <source>
        <dbReference type="SAM" id="SignalP"/>
    </source>
</evidence>
<dbReference type="GO" id="GO:0004180">
    <property type="term" value="F:carboxypeptidase activity"/>
    <property type="evidence" value="ECO:0007669"/>
    <property type="project" value="UniProtKB-KW"/>
</dbReference>
<evidence type="ECO:0000256" key="1">
    <source>
        <dbReference type="SAM" id="MobiDB-lite"/>
    </source>
</evidence>
<dbReference type="InterPro" id="IPR009045">
    <property type="entry name" value="Zn_M74/Hedgehog-like"/>
</dbReference>
<keyword evidence="2" id="KW-0732">Signal</keyword>
<feature type="compositionally biased region" description="Polar residues" evidence="1">
    <location>
        <begin position="13"/>
        <end position="22"/>
    </location>
</feature>
<evidence type="ECO:0000313" key="5">
    <source>
        <dbReference type="Proteomes" id="UP001624684"/>
    </source>
</evidence>
<organism evidence="4 5">
    <name type="scientific">Moraxella oculi</name>
    <dbReference type="NCBI Taxonomy" id="2940516"/>
    <lineage>
        <taxon>Bacteria</taxon>
        <taxon>Pseudomonadati</taxon>
        <taxon>Pseudomonadota</taxon>
        <taxon>Gammaproteobacteria</taxon>
        <taxon>Moraxellales</taxon>
        <taxon>Moraxellaceae</taxon>
        <taxon>Moraxella</taxon>
    </lineage>
</organism>
<keyword evidence="4" id="KW-0645">Protease</keyword>
<protein>
    <submittedName>
        <fullName evidence="4">D-Ala-D-Ala carboxypeptidase family metallohydrolase</fullName>
    </submittedName>
</protein>
<evidence type="ECO:0000313" key="4">
    <source>
        <dbReference type="EMBL" id="MFL1731579.1"/>
    </source>
</evidence>
<proteinExistence type="predicted"/>
<feature type="chain" id="PRO_5046638458" evidence="2">
    <location>
        <begin position="48"/>
        <end position="287"/>
    </location>
</feature>
<gene>
    <name evidence="4" type="ORF">ACJHVH_00990</name>
</gene>
<dbReference type="RefSeq" id="WP_407068439.1">
    <property type="nucleotide sequence ID" value="NZ_JBJJXE010000001.1"/>
</dbReference>
<sequence length="287" mass="32105">MNHQQARGKSHRNNMNGMPTRSSNQGFATAFGAMIALSLVAMMSACAATQNMQQAHVVETADTSQHQQNSIIQQIQPMPDFHDHHDGHSHVIPKEVGTKADFEAWLSVRPYYMPQIASYERYLISQIGEGKVPPMHELLTTARSWQECGHEPYEVPPPMLWSAMIPTILLFNDLQEKGVLPADTKIRSVYRNPKLNRCAGGAVSSKHMTNGAMDIWVPSIDMGSHEMSELQNRLCEYWLHDGKAWNFGLGLYATGAIHLDTQGHRKWGAQFSQKDSICRITPPKTSG</sequence>
<evidence type="ECO:0000259" key="3">
    <source>
        <dbReference type="Pfam" id="PF08291"/>
    </source>
</evidence>
<keyword evidence="4" id="KW-0121">Carboxypeptidase</keyword>
<feature type="domain" description="Peptidase M15A C-terminal" evidence="3">
    <location>
        <begin position="185"/>
        <end position="221"/>
    </location>
</feature>
<dbReference type="EMBL" id="JBJJXE010000001">
    <property type="protein sequence ID" value="MFL1731579.1"/>
    <property type="molecule type" value="Genomic_DNA"/>
</dbReference>
<feature type="region of interest" description="Disordered" evidence="1">
    <location>
        <begin position="1"/>
        <end position="22"/>
    </location>
</feature>
<dbReference type="InterPro" id="IPR013230">
    <property type="entry name" value="Peptidase_M15A_C"/>
</dbReference>
<keyword evidence="5" id="KW-1185">Reference proteome</keyword>
<accession>A0ABW8U6B2</accession>
<dbReference type="SUPFAM" id="SSF55166">
    <property type="entry name" value="Hedgehog/DD-peptidase"/>
    <property type="match status" value="1"/>
</dbReference>
<dbReference type="Proteomes" id="UP001624684">
    <property type="component" value="Unassembled WGS sequence"/>
</dbReference>
<dbReference type="Gene3D" id="3.30.1380.10">
    <property type="match status" value="1"/>
</dbReference>
<name>A0ABW8U6B2_9GAMM</name>
<feature type="compositionally biased region" description="Basic residues" evidence="1">
    <location>
        <begin position="1"/>
        <end position="12"/>
    </location>
</feature>
<feature type="signal peptide" evidence="2">
    <location>
        <begin position="1"/>
        <end position="47"/>
    </location>
</feature>
<keyword evidence="4" id="KW-0378">Hydrolase</keyword>